<sequence length="378" mass="43747">MTWSNWIIAPFTTSVFFVLGVLTLYWVSVNWLLEHLHARHVKVDDEQVNSWYGLAYMLLFVFAMQAFLVGKSNSWIFMNFQLIAVTFCGYFLNLKVKYYYLYPLDLLFMIFNRSLGSWESWVHGVVLITFFTVLGILRPRLQKYSVRARFSIYMLNSTVFGGMLWLMMKLKFDLSWLTFWQEWFYLVIFEGLLYVYASMLSDNTALKQQLVKFANEDALTDTGNYAAYTAAINYQVANSSQNGLKLTMMMFDIDHFKKINDTYGHLAGDQVLKSVTETAQLVLAANDPRVKLYRTGGEEFNVIFPGYDLDASLVIVHQVFNALNHLTVTWKDQRIQLSVSVGVANLSSDDQTATAFYNRVDHNLYQSKRNGRMQVTAQ</sequence>
<evidence type="ECO:0000313" key="4">
    <source>
        <dbReference type="Proteomes" id="UP000283633"/>
    </source>
</evidence>
<comment type="caution">
    <text evidence="3">The sequence shown here is derived from an EMBL/GenBank/DDBJ whole genome shotgun (WGS) entry which is preliminary data.</text>
</comment>
<feature type="transmembrane region" description="Helical" evidence="1">
    <location>
        <begin position="48"/>
        <end position="68"/>
    </location>
</feature>
<proteinExistence type="predicted"/>
<evidence type="ECO:0000256" key="1">
    <source>
        <dbReference type="SAM" id="Phobius"/>
    </source>
</evidence>
<dbReference type="PANTHER" id="PTHR45138:SF9">
    <property type="entry name" value="DIGUANYLATE CYCLASE DGCM-RELATED"/>
    <property type="match status" value="1"/>
</dbReference>
<keyword evidence="1" id="KW-0472">Membrane</keyword>
<dbReference type="CDD" id="cd01949">
    <property type="entry name" value="GGDEF"/>
    <property type="match status" value="1"/>
</dbReference>
<feature type="transmembrane region" description="Helical" evidence="1">
    <location>
        <begin position="74"/>
        <end position="92"/>
    </location>
</feature>
<dbReference type="InterPro" id="IPR043128">
    <property type="entry name" value="Rev_trsase/Diguanyl_cyclase"/>
</dbReference>
<dbReference type="SUPFAM" id="SSF55073">
    <property type="entry name" value="Nucleotide cyclase"/>
    <property type="match status" value="1"/>
</dbReference>
<gene>
    <name evidence="3" type="ORF">D1831_09990</name>
</gene>
<dbReference type="PROSITE" id="PS50887">
    <property type="entry name" value="GGDEF"/>
    <property type="match status" value="1"/>
</dbReference>
<dbReference type="InterPro" id="IPR050469">
    <property type="entry name" value="Diguanylate_Cyclase"/>
</dbReference>
<feature type="transmembrane region" description="Helical" evidence="1">
    <location>
        <begin position="6"/>
        <end position="27"/>
    </location>
</feature>
<dbReference type="InterPro" id="IPR000160">
    <property type="entry name" value="GGDEF_dom"/>
</dbReference>
<dbReference type="Proteomes" id="UP000283633">
    <property type="component" value="Unassembled WGS sequence"/>
</dbReference>
<keyword evidence="4" id="KW-1185">Reference proteome</keyword>
<evidence type="ECO:0000313" key="3">
    <source>
        <dbReference type="EMBL" id="RRK09954.1"/>
    </source>
</evidence>
<dbReference type="AlphaFoldDB" id="A0A426D5R0"/>
<dbReference type="PANTHER" id="PTHR45138">
    <property type="entry name" value="REGULATORY COMPONENTS OF SENSORY TRANSDUCTION SYSTEM"/>
    <property type="match status" value="1"/>
</dbReference>
<reference evidence="3 4" key="1">
    <citation type="submission" date="2018-08" db="EMBL/GenBank/DDBJ databases">
        <title>Genome Lactobacillus garii FI11369.</title>
        <authorList>
            <person name="Diaz M."/>
            <person name="Narbad A."/>
        </authorList>
    </citation>
    <scope>NUCLEOTIDE SEQUENCE [LARGE SCALE GENOMIC DNA]</scope>
    <source>
        <strain evidence="3 4">FI11369</strain>
    </source>
</reference>
<dbReference type="OrthoDB" id="9759607at2"/>
<feature type="transmembrane region" description="Helical" evidence="1">
    <location>
        <begin position="183"/>
        <end position="200"/>
    </location>
</feature>
<keyword evidence="1" id="KW-0812">Transmembrane</keyword>
<feature type="transmembrane region" description="Helical" evidence="1">
    <location>
        <begin position="121"/>
        <end position="138"/>
    </location>
</feature>
<accession>A0A426D5R0</accession>
<dbReference type="Gene3D" id="3.30.70.270">
    <property type="match status" value="1"/>
</dbReference>
<dbReference type="Pfam" id="PF00990">
    <property type="entry name" value="GGDEF"/>
    <property type="match status" value="1"/>
</dbReference>
<dbReference type="InterPro" id="IPR029787">
    <property type="entry name" value="Nucleotide_cyclase"/>
</dbReference>
<feature type="domain" description="GGDEF" evidence="2">
    <location>
        <begin position="244"/>
        <end position="378"/>
    </location>
</feature>
<keyword evidence="1" id="KW-1133">Transmembrane helix</keyword>
<name>A0A426D5R0_9LACO</name>
<dbReference type="NCBIfam" id="TIGR00254">
    <property type="entry name" value="GGDEF"/>
    <property type="match status" value="1"/>
</dbReference>
<feature type="transmembrane region" description="Helical" evidence="1">
    <location>
        <begin position="150"/>
        <end position="168"/>
    </location>
</feature>
<protein>
    <submittedName>
        <fullName evidence="3">GGDEF domain-containing protein</fullName>
    </submittedName>
</protein>
<dbReference type="SMART" id="SM00267">
    <property type="entry name" value="GGDEF"/>
    <property type="match status" value="1"/>
</dbReference>
<organism evidence="3 4">
    <name type="scientific">Lactiplantibacillus garii</name>
    <dbReference type="NCBI Taxonomy" id="2306423"/>
    <lineage>
        <taxon>Bacteria</taxon>
        <taxon>Bacillati</taxon>
        <taxon>Bacillota</taxon>
        <taxon>Bacilli</taxon>
        <taxon>Lactobacillales</taxon>
        <taxon>Lactobacillaceae</taxon>
        <taxon>Lactiplantibacillus</taxon>
    </lineage>
</organism>
<evidence type="ECO:0000259" key="2">
    <source>
        <dbReference type="PROSITE" id="PS50887"/>
    </source>
</evidence>
<dbReference type="EMBL" id="QWZQ01000034">
    <property type="protein sequence ID" value="RRK09954.1"/>
    <property type="molecule type" value="Genomic_DNA"/>
</dbReference>
<dbReference type="RefSeq" id="WP_125072791.1">
    <property type="nucleotide sequence ID" value="NZ_QWZQ01000034.1"/>
</dbReference>
<dbReference type="GO" id="GO:0052621">
    <property type="term" value="F:diguanylate cyclase activity"/>
    <property type="evidence" value="ECO:0007669"/>
    <property type="project" value="TreeGrafter"/>
</dbReference>